<dbReference type="InterPro" id="IPR029058">
    <property type="entry name" value="AB_hydrolase_fold"/>
</dbReference>
<name>A0ABY7XW22_MICLT</name>
<evidence type="ECO:0008006" key="4">
    <source>
        <dbReference type="Google" id="ProtNLM"/>
    </source>
</evidence>
<evidence type="ECO:0000313" key="3">
    <source>
        <dbReference type="Proteomes" id="UP001215097"/>
    </source>
</evidence>
<gene>
    <name evidence="2" type="ORF">KV395_19535</name>
</gene>
<protein>
    <recommendedName>
        <fullName evidence="4">Alpha/beta hydrolase</fullName>
    </recommendedName>
</protein>
<dbReference type="Proteomes" id="UP001215097">
    <property type="component" value="Chromosome"/>
</dbReference>
<dbReference type="RefSeq" id="WP_282215474.1">
    <property type="nucleotide sequence ID" value="NZ_BAAAUN010000001.1"/>
</dbReference>
<keyword evidence="3" id="KW-1185">Reference proteome</keyword>
<evidence type="ECO:0000313" key="2">
    <source>
        <dbReference type="EMBL" id="WDM45305.1"/>
    </source>
</evidence>
<dbReference type="EMBL" id="CP078075">
    <property type="protein sequence ID" value="WDM45305.1"/>
    <property type="molecule type" value="Genomic_DNA"/>
</dbReference>
<organism evidence="2 3">
    <name type="scientific">Microbacterium luteolum</name>
    <name type="common">Aureobacterium luteolum</name>
    <dbReference type="NCBI Taxonomy" id="69367"/>
    <lineage>
        <taxon>Bacteria</taxon>
        <taxon>Bacillati</taxon>
        <taxon>Actinomycetota</taxon>
        <taxon>Actinomycetes</taxon>
        <taxon>Micrococcales</taxon>
        <taxon>Microbacteriaceae</taxon>
        <taxon>Microbacterium</taxon>
    </lineage>
</organism>
<dbReference type="SUPFAM" id="SSF53474">
    <property type="entry name" value="alpha/beta-Hydrolases"/>
    <property type="match status" value="1"/>
</dbReference>
<reference evidence="2 3" key="1">
    <citation type="submission" date="2021-06" db="EMBL/GenBank/DDBJ databases">
        <title>Genome-based taxonomic framework of Microbacterium strains isolated from marine environment, the description of four new species and reclassification of four preexisting species.</title>
        <authorList>
            <person name="Lee S.D."/>
            <person name="Kim S.-M."/>
            <person name="Byeon Y.-S."/>
            <person name="Yang H.L."/>
            <person name="Kim I.S."/>
        </authorList>
    </citation>
    <scope>NUCLEOTIDE SEQUENCE [LARGE SCALE GENOMIC DNA]</scope>
    <source>
        <strain evidence="2 3">KACC 14465</strain>
    </source>
</reference>
<proteinExistence type="predicted"/>
<evidence type="ECO:0000256" key="1">
    <source>
        <dbReference type="SAM" id="MobiDB-lite"/>
    </source>
</evidence>
<feature type="region of interest" description="Disordered" evidence="1">
    <location>
        <begin position="345"/>
        <end position="366"/>
    </location>
</feature>
<accession>A0ABY7XW22</accession>
<sequence length="432" mass="45735">MSGELEIDHGGAIAVDTEQMRDVGARVMALTEHFDDARAAIERACHIAGSSSLAGQVDTAALSSCATRIVELRTETEDAATGTLLMADAFEVVELSAEAEALAHSDAAAAGALLARRDRLLATDDRIGVLAGRLERSGWKEERFEGLDTQWDMGGLLPPLWLIGAFVGTTARLGTVLPGMTLKGSVEPVTVTPVRASTPAAPPSTLRGAFERMPKDASAQVAVEKLTFADGSTKYMVYLKGTQNFVPWEAGGAEPWDMKSNGELYTGEKSASYQATLDALEAAGARPGDTVGVVAHSQSGMIAVHLGMESEYDVDFIATAGSPTGGTFRDDQLVVQIAHTDDVVSSLAGEGSPGGTGSPDSFTATRLADPNPGIQDLLLAPHRFEPYLETAKMIDESNDPRAEALDEYWVGLGEAVSVERTEYHGEREEPLR</sequence>